<reference evidence="1" key="1">
    <citation type="journal article" date="2021" name="PeerJ">
        <title>Extensive microbial diversity within the chicken gut microbiome revealed by metagenomics and culture.</title>
        <authorList>
            <person name="Gilroy R."/>
            <person name="Ravi A."/>
            <person name="Getino M."/>
            <person name="Pursley I."/>
            <person name="Horton D.L."/>
            <person name="Alikhan N.F."/>
            <person name="Baker D."/>
            <person name="Gharbi K."/>
            <person name="Hall N."/>
            <person name="Watson M."/>
            <person name="Adriaenssens E.M."/>
            <person name="Foster-Nyarko E."/>
            <person name="Jarju S."/>
            <person name="Secka A."/>
            <person name="Antonio M."/>
            <person name="Oren A."/>
            <person name="Chaudhuri R.R."/>
            <person name="La Ragione R."/>
            <person name="Hildebrand F."/>
            <person name="Pallen M.J."/>
        </authorList>
    </citation>
    <scope>NUCLEOTIDE SEQUENCE</scope>
    <source>
        <strain evidence="1">ChiBcec18-1249</strain>
    </source>
</reference>
<dbReference type="EMBL" id="DWZJ01000067">
    <property type="protein sequence ID" value="HJB13609.1"/>
    <property type="molecule type" value="Genomic_DNA"/>
</dbReference>
<reference evidence="1" key="2">
    <citation type="submission" date="2021-04" db="EMBL/GenBank/DDBJ databases">
        <authorList>
            <person name="Gilroy R."/>
        </authorList>
    </citation>
    <scope>NUCLEOTIDE SEQUENCE</scope>
    <source>
        <strain evidence="1">ChiBcec18-1249</strain>
    </source>
</reference>
<evidence type="ECO:0000313" key="2">
    <source>
        <dbReference type="Proteomes" id="UP000823824"/>
    </source>
</evidence>
<accession>A0A9D2RRM1</accession>
<organism evidence="1 2">
    <name type="scientific">Candidatus Oscillibacter excrementigallinarum</name>
    <dbReference type="NCBI Taxonomy" id="2838716"/>
    <lineage>
        <taxon>Bacteria</taxon>
        <taxon>Bacillati</taxon>
        <taxon>Bacillota</taxon>
        <taxon>Clostridia</taxon>
        <taxon>Eubacteriales</taxon>
        <taxon>Oscillospiraceae</taxon>
        <taxon>Oscillibacter</taxon>
    </lineage>
</organism>
<dbReference type="PANTHER" id="PTHR37560:SF1">
    <property type="entry name" value="UPF0210 PROTEIN MJ1665"/>
    <property type="match status" value="1"/>
</dbReference>
<gene>
    <name evidence="1" type="ORF">H9787_07845</name>
</gene>
<comment type="caution">
    <text evidence="1">The sequence shown here is derived from an EMBL/GenBank/DDBJ whole genome shotgun (WGS) entry which is preliminary data.</text>
</comment>
<sequence>VSEDEGMIAAASSGALCLDKLEAMTCVCSVGLDMIAVPGDTPAETIAAIIADEAAIGMVNNKTTAVRLLPAPGKTVGDRIEMGGLLGSAPVMPVHPESSADFIARGGRIPAPLHSLKN</sequence>
<proteinExistence type="predicted"/>
<protein>
    <submittedName>
        <fullName evidence="1">DUF711 family protein</fullName>
    </submittedName>
</protein>
<dbReference type="SUPFAM" id="SSF51998">
    <property type="entry name" value="PFL-like glycyl radical enzymes"/>
    <property type="match status" value="1"/>
</dbReference>
<feature type="non-terminal residue" evidence="1">
    <location>
        <position position="1"/>
    </location>
</feature>
<evidence type="ECO:0000313" key="1">
    <source>
        <dbReference type="EMBL" id="HJB13609.1"/>
    </source>
</evidence>
<name>A0A9D2RRM1_9FIRM</name>
<dbReference type="AlphaFoldDB" id="A0A9D2RRM1"/>
<dbReference type="Proteomes" id="UP000823824">
    <property type="component" value="Unassembled WGS sequence"/>
</dbReference>
<dbReference type="PANTHER" id="PTHR37560">
    <property type="entry name" value="UPF0210 PROTEIN SPR0218"/>
    <property type="match status" value="1"/>
</dbReference>
<dbReference type="InterPro" id="IPR007841">
    <property type="entry name" value="UPF0210"/>
</dbReference>
<dbReference type="Pfam" id="PF05167">
    <property type="entry name" value="DUF711"/>
    <property type="match status" value="1"/>
</dbReference>
<dbReference type="Gene3D" id="3.20.70.20">
    <property type="match status" value="1"/>
</dbReference>